<dbReference type="AlphaFoldDB" id="A0A3R8U4Z1"/>
<dbReference type="RefSeq" id="WP_125243116.1">
    <property type="nucleotide sequence ID" value="NZ_RSED01000006.1"/>
</dbReference>
<dbReference type="InterPro" id="IPR001466">
    <property type="entry name" value="Beta-lactam-related"/>
</dbReference>
<dbReference type="InterPro" id="IPR050789">
    <property type="entry name" value="Diverse_Enzym_Activities"/>
</dbReference>
<keyword evidence="3" id="KW-0378">Hydrolase</keyword>
<dbReference type="Gene3D" id="3.40.710.10">
    <property type="entry name" value="DD-peptidase/beta-lactamase superfamily"/>
    <property type="match status" value="1"/>
</dbReference>
<keyword evidence="1" id="KW-0732">Signal</keyword>
<dbReference type="PANTHER" id="PTHR43283">
    <property type="entry name" value="BETA-LACTAMASE-RELATED"/>
    <property type="match status" value="1"/>
</dbReference>
<dbReference type="InterPro" id="IPR012338">
    <property type="entry name" value="Beta-lactam/transpept-like"/>
</dbReference>
<dbReference type="EMBL" id="RSED01000006">
    <property type="protein sequence ID" value="RRS04742.1"/>
    <property type="molecule type" value="Genomic_DNA"/>
</dbReference>
<keyword evidence="4" id="KW-1185">Reference proteome</keyword>
<dbReference type="Pfam" id="PF00144">
    <property type="entry name" value="Beta-lactamase"/>
    <property type="match status" value="1"/>
</dbReference>
<organism evidence="3 4">
    <name type="scientific">Aquabacterium soli</name>
    <dbReference type="NCBI Taxonomy" id="2493092"/>
    <lineage>
        <taxon>Bacteria</taxon>
        <taxon>Pseudomonadati</taxon>
        <taxon>Pseudomonadota</taxon>
        <taxon>Betaproteobacteria</taxon>
        <taxon>Burkholderiales</taxon>
        <taxon>Aquabacterium</taxon>
    </lineage>
</organism>
<evidence type="ECO:0000313" key="3">
    <source>
        <dbReference type="EMBL" id="RRS04742.1"/>
    </source>
</evidence>
<proteinExistence type="predicted"/>
<feature type="chain" id="PRO_5018658905" evidence="1">
    <location>
        <begin position="24"/>
        <end position="392"/>
    </location>
</feature>
<evidence type="ECO:0000256" key="1">
    <source>
        <dbReference type="SAM" id="SignalP"/>
    </source>
</evidence>
<dbReference type="SUPFAM" id="SSF56601">
    <property type="entry name" value="beta-lactamase/transpeptidase-like"/>
    <property type="match status" value="1"/>
</dbReference>
<sequence>MKALPLALLLATVAALLPSAAAAQSLPPSLYLPELVLPRDTLDVAASPAVLQSVKPRVPLSNFRYTYDGASKTLAQYQSEAKVRALLVLKDGKIVYEYNRFPYSKNSLHQSWSMAKQVLSAAIGIAIDDGAIRSVDDRMDAYEPALAMNGYAGVTFRQALQMSSGVKYSEEADRFKLFLDAISDYYTGGRSGSSIRNKALDPALTVAFTPGSRFNYASINTQALTLALEKAVGERYQAYLQKKLWIPMATEDRAKVLVDRADDAFTFCCLYATTRSYAMFGLLYAQGGQLHGRQIVSADWVRKSTTFAGDPTNWHGVDRAGSASRIYGFGYHWWPLEGERGDFSALGVYGQAIHILPKQNTVIVRVSGDFDTPGAHSEENVALGRALADYLD</sequence>
<protein>
    <submittedName>
        <fullName evidence="3">Class C beta-lactamase-related serine hydrolase</fullName>
    </submittedName>
</protein>
<dbReference type="GO" id="GO:0016787">
    <property type="term" value="F:hydrolase activity"/>
    <property type="evidence" value="ECO:0007669"/>
    <property type="project" value="UniProtKB-KW"/>
</dbReference>
<dbReference type="PANTHER" id="PTHR43283:SF14">
    <property type="entry name" value="BLL8153 PROTEIN"/>
    <property type="match status" value="1"/>
</dbReference>
<gene>
    <name evidence="3" type="ORF">EIP75_10040</name>
</gene>
<evidence type="ECO:0000313" key="4">
    <source>
        <dbReference type="Proteomes" id="UP000269265"/>
    </source>
</evidence>
<comment type="caution">
    <text evidence="3">The sequence shown here is derived from an EMBL/GenBank/DDBJ whole genome shotgun (WGS) entry which is preliminary data.</text>
</comment>
<feature type="signal peptide" evidence="1">
    <location>
        <begin position="1"/>
        <end position="23"/>
    </location>
</feature>
<accession>A0A3R8U4Z1</accession>
<dbReference type="OrthoDB" id="9814204at2"/>
<evidence type="ECO:0000259" key="2">
    <source>
        <dbReference type="Pfam" id="PF00144"/>
    </source>
</evidence>
<reference evidence="3 4" key="1">
    <citation type="submission" date="2018-12" db="EMBL/GenBank/DDBJ databases">
        <title>The whole draft genome of Aquabacterium sp. SJQ9.</title>
        <authorList>
            <person name="Sun L."/>
            <person name="Gao X."/>
            <person name="Chen W."/>
            <person name="Huang K."/>
        </authorList>
    </citation>
    <scope>NUCLEOTIDE SEQUENCE [LARGE SCALE GENOMIC DNA]</scope>
    <source>
        <strain evidence="3 4">SJQ9</strain>
    </source>
</reference>
<dbReference type="Proteomes" id="UP000269265">
    <property type="component" value="Unassembled WGS sequence"/>
</dbReference>
<name>A0A3R8U4Z1_9BURK</name>
<feature type="domain" description="Beta-lactamase-related" evidence="2">
    <location>
        <begin position="85"/>
        <end position="381"/>
    </location>
</feature>